<organism evidence="2 3">
    <name type="scientific">Diversispora epigaea</name>
    <dbReference type="NCBI Taxonomy" id="1348612"/>
    <lineage>
        <taxon>Eukaryota</taxon>
        <taxon>Fungi</taxon>
        <taxon>Fungi incertae sedis</taxon>
        <taxon>Mucoromycota</taxon>
        <taxon>Glomeromycotina</taxon>
        <taxon>Glomeromycetes</taxon>
        <taxon>Diversisporales</taxon>
        <taxon>Diversisporaceae</taxon>
        <taxon>Diversispora</taxon>
    </lineage>
</organism>
<keyword evidence="1" id="KW-0732">Signal</keyword>
<dbReference type="OrthoDB" id="2487121at2759"/>
<keyword evidence="3" id="KW-1185">Reference proteome</keyword>
<sequence>MKNPVAFPFTFICFLMTLILVIEAQNTSYTLTIDYSLAGAYCSISWYDGNGNEIGEDDPGEDGVCDHNSMGTKQYKFSSGNGYGVQAHVDLSTEDDKWRGPYTQDCTIRIHGSLDIWKFTPESPCS</sequence>
<comment type="caution">
    <text evidence="2">The sequence shown here is derived from an EMBL/GenBank/DDBJ whole genome shotgun (WGS) entry which is preliminary data.</text>
</comment>
<name>A0A397G742_9GLOM</name>
<dbReference type="Proteomes" id="UP000266861">
    <property type="component" value="Unassembled WGS sequence"/>
</dbReference>
<feature type="signal peptide" evidence="1">
    <location>
        <begin position="1"/>
        <end position="24"/>
    </location>
</feature>
<dbReference type="AlphaFoldDB" id="A0A397G742"/>
<feature type="chain" id="PRO_5017255499" description="Secreted protein" evidence="1">
    <location>
        <begin position="25"/>
        <end position="126"/>
    </location>
</feature>
<evidence type="ECO:0000256" key="1">
    <source>
        <dbReference type="SAM" id="SignalP"/>
    </source>
</evidence>
<evidence type="ECO:0000313" key="3">
    <source>
        <dbReference type="Proteomes" id="UP000266861"/>
    </source>
</evidence>
<accession>A0A397G742</accession>
<reference evidence="2 3" key="1">
    <citation type="submission" date="2018-08" db="EMBL/GenBank/DDBJ databases">
        <title>Genome and evolution of the arbuscular mycorrhizal fungus Diversispora epigaea (formerly Glomus versiforme) and its bacterial endosymbionts.</title>
        <authorList>
            <person name="Sun X."/>
            <person name="Fei Z."/>
            <person name="Harrison M."/>
        </authorList>
    </citation>
    <scope>NUCLEOTIDE SEQUENCE [LARGE SCALE GENOMIC DNA]</scope>
    <source>
        <strain evidence="2 3">IT104</strain>
    </source>
</reference>
<dbReference type="EMBL" id="PQFF01000504">
    <property type="protein sequence ID" value="RHZ46851.1"/>
    <property type="molecule type" value="Genomic_DNA"/>
</dbReference>
<gene>
    <name evidence="2" type="ORF">Glove_606g152</name>
</gene>
<proteinExistence type="predicted"/>
<evidence type="ECO:0008006" key="4">
    <source>
        <dbReference type="Google" id="ProtNLM"/>
    </source>
</evidence>
<evidence type="ECO:0000313" key="2">
    <source>
        <dbReference type="EMBL" id="RHZ46851.1"/>
    </source>
</evidence>
<protein>
    <recommendedName>
        <fullName evidence="4">Secreted protein</fullName>
    </recommendedName>
</protein>